<sequence length="294" mass="30167">MGCCCTEPTWRGCLHVGLGALSPEHGGIQWAGTSGGPAHGYTPGPRRPSTPHIVTEALQAQDKRKGASIVAIKRFILAKYPTVDPGHLGDLLKQALSKGLSCGDLVRPHNSSAMGATGRFKVDRGLLAWVPWRGHCPGWHAAPSPAGAAGGSLATAKQKPRTKPVDVSSRAAWRGWVARAWQEPEVLSPLQAPPPAAAKTRSDGAKPPRAARQPRAPSKGHSGSPVALKVRGGGGGSPGGAGAKGSQAALVGKSRAKAPGGHSRTPPRRRGTRARQGSPGAPQKPARAGHAAGW</sequence>
<dbReference type="AlphaFoldDB" id="A0A8C4U015"/>
<dbReference type="GO" id="GO:0030261">
    <property type="term" value="P:chromosome condensation"/>
    <property type="evidence" value="ECO:0007669"/>
    <property type="project" value="TreeGrafter"/>
</dbReference>
<feature type="region of interest" description="Disordered" evidence="4">
    <location>
        <begin position="141"/>
        <end position="167"/>
    </location>
</feature>
<dbReference type="Proteomes" id="UP000694562">
    <property type="component" value="Unplaced"/>
</dbReference>
<accession>A0A8C4U015</accession>
<name>A0A8C4U015_FALTI</name>
<comment type="subcellular location">
    <subcellularLocation>
        <location evidence="1">Nucleus</location>
    </subcellularLocation>
</comment>
<dbReference type="GO" id="GO:0005634">
    <property type="term" value="C:nucleus"/>
    <property type="evidence" value="ECO:0007669"/>
    <property type="project" value="UniProtKB-SubCell"/>
</dbReference>
<dbReference type="GO" id="GO:0006334">
    <property type="term" value="P:nucleosome assembly"/>
    <property type="evidence" value="ECO:0007669"/>
    <property type="project" value="InterPro"/>
</dbReference>
<keyword evidence="3" id="KW-0539">Nucleus</keyword>
<keyword evidence="2" id="KW-0238">DNA-binding</keyword>
<dbReference type="PANTHER" id="PTHR11467">
    <property type="entry name" value="HISTONE H1"/>
    <property type="match status" value="1"/>
</dbReference>
<dbReference type="GO" id="GO:0003690">
    <property type="term" value="F:double-stranded DNA binding"/>
    <property type="evidence" value="ECO:0007669"/>
    <property type="project" value="TreeGrafter"/>
</dbReference>
<dbReference type="PROSITE" id="PS51504">
    <property type="entry name" value="H15"/>
    <property type="match status" value="1"/>
</dbReference>
<dbReference type="GO" id="GO:0000786">
    <property type="term" value="C:nucleosome"/>
    <property type="evidence" value="ECO:0007669"/>
    <property type="project" value="InterPro"/>
</dbReference>
<evidence type="ECO:0000256" key="3">
    <source>
        <dbReference type="ARBA" id="ARBA00023242"/>
    </source>
</evidence>
<dbReference type="SMART" id="SM00526">
    <property type="entry name" value="H15"/>
    <property type="match status" value="1"/>
</dbReference>
<reference evidence="6" key="2">
    <citation type="submission" date="2025-09" db="UniProtKB">
        <authorList>
            <consortium name="Ensembl"/>
        </authorList>
    </citation>
    <scope>IDENTIFICATION</scope>
</reference>
<keyword evidence="7" id="KW-1185">Reference proteome</keyword>
<dbReference type="InterPro" id="IPR036388">
    <property type="entry name" value="WH-like_DNA-bd_sf"/>
</dbReference>
<evidence type="ECO:0000313" key="7">
    <source>
        <dbReference type="Proteomes" id="UP000694562"/>
    </source>
</evidence>
<evidence type="ECO:0000256" key="2">
    <source>
        <dbReference type="ARBA" id="ARBA00023125"/>
    </source>
</evidence>
<organism evidence="6 7">
    <name type="scientific">Falco tinnunculus</name>
    <name type="common">Common kestrel</name>
    <dbReference type="NCBI Taxonomy" id="100819"/>
    <lineage>
        <taxon>Eukaryota</taxon>
        <taxon>Metazoa</taxon>
        <taxon>Chordata</taxon>
        <taxon>Craniata</taxon>
        <taxon>Vertebrata</taxon>
        <taxon>Euteleostomi</taxon>
        <taxon>Archelosauria</taxon>
        <taxon>Archosauria</taxon>
        <taxon>Dinosauria</taxon>
        <taxon>Saurischia</taxon>
        <taxon>Theropoda</taxon>
        <taxon>Coelurosauria</taxon>
        <taxon>Aves</taxon>
        <taxon>Neognathae</taxon>
        <taxon>Neoaves</taxon>
        <taxon>Telluraves</taxon>
        <taxon>Australaves</taxon>
        <taxon>Falconiformes</taxon>
        <taxon>Falconidae</taxon>
        <taxon>Falco</taxon>
    </lineage>
</organism>
<feature type="compositionally biased region" description="Gly residues" evidence="4">
    <location>
        <begin position="231"/>
        <end position="243"/>
    </location>
</feature>
<feature type="compositionally biased region" description="Low complexity" evidence="4">
    <location>
        <begin position="207"/>
        <end position="217"/>
    </location>
</feature>
<dbReference type="Ensembl" id="ENSFTIT00000004726.1">
    <property type="protein sequence ID" value="ENSFTIP00000004508.1"/>
    <property type="gene ID" value="ENSFTIG00000003120.1"/>
</dbReference>
<evidence type="ECO:0000256" key="1">
    <source>
        <dbReference type="ARBA" id="ARBA00004123"/>
    </source>
</evidence>
<dbReference type="SUPFAM" id="SSF46785">
    <property type="entry name" value="Winged helix' DNA-binding domain"/>
    <property type="match status" value="1"/>
</dbReference>
<evidence type="ECO:0000256" key="4">
    <source>
        <dbReference type="SAM" id="MobiDB-lite"/>
    </source>
</evidence>
<dbReference type="GO" id="GO:0031492">
    <property type="term" value="F:nucleosomal DNA binding"/>
    <property type="evidence" value="ECO:0007669"/>
    <property type="project" value="TreeGrafter"/>
</dbReference>
<reference evidence="6" key="1">
    <citation type="submission" date="2025-08" db="UniProtKB">
        <authorList>
            <consortium name="Ensembl"/>
        </authorList>
    </citation>
    <scope>IDENTIFICATION</scope>
</reference>
<dbReference type="Pfam" id="PF00538">
    <property type="entry name" value="Linker_histone"/>
    <property type="match status" value="1"/>
</dbReference>
<feature type="domain" description="H15" evidence="5">
    <location>
        <begin position="46"/>
        <end position="124"/>
    </location>
</feature>
<feature type="region of interest" description="Disordered" evidence="4">
    <location>
        <begin position="187"/>
        <end position="294"/>
    </location>
</feature>
<evidence type="ECO:0000259" key="5">
    <source>
        <dbReference type="PROSITE" id="PS51504"/>
    </source>
</evidence>
<dbReference type="OrthoDB" id="1110759at2759"/>
<dbReference type="GO" id="GO:0045910">
    <property type="term" value="P:negative regulation of DNA recombination"/>
    <property type="evidence" value="ECO:0007669"/>
    <property type="project" value="TreeGrafter"/>
</dbReference>
<protein>
    <recommendedName>
        <fullName evidence="5">H15 domain-containing protein</fullName>
    </recommendedName>
</protein>
<dbReference type="InterPro" id="IPR005818">
    <property type="entry name" value="Histone_H1/H5_H15"/>
</dbReference>
<evidence type="ECO:0000313" key="6">
    <source>
        <dbReference type="Ensembl" id="ENSFTIP00000004508.1"/>
    </source>
</evidence>
<dbReference type="InterPro" id="IPR036390">
    <property type="entry name" value="WH_DNA-bd_sf"/>
</dbReference>
<dbReference type="CDD" id="cd00073">
    <property type="entry name" value="H15"/>
    <property type="match status" value="1"/>
</dbReference>
<feature type="compositionally biased region" description="Low complexity" evidence="4">
    <location>
        <begin position="141"/>
        <end position="156"/>
    </location>
</feature>
<proteinExistence type="predicted"/>
<dbReference type="PANTHER" id="PTHR11467:SF42">
    <property type="entry name" value="HISTONE H1.8"/>
    <property type="match status" value="1"/>
</dbReference>
<dbReference type="Gene3D" id="1.10.10.10">
    <property type="entry name" value="Winged helix-like DNA-binding domain superfamily/Winged helix DNA-binding domain"/>
    <property type="match status" value="1"/>
</dbReference>